<organism evidence="2 3">
    <name type="scientific">Metabacillus fastidiosus</name>
    <dbReference type="NCBI Taxonomy" id="1458"/>
    <lineage>
        <taxon>Bacteria</taxon>
        <taxon>Bacillati</taxon>
        <taxon>Bacillota</taxon>
        <taxon>Bacilli</taxon>
        <taxon>Bacillales</taxon>
        <taxon>Bacillaceae</taxon>
        <taxon>Metabacillus</taxon>
    </lineage>
</organism>
<comment type="caution">
    <text evidence="2">The sequence shown here is derived from an EMBL/GenBank/DDBJ whole genome shotgun (WGS) entry which is preliminary data.</text>
</comment>
<proteinExistence type="predicted"/>
<reference evidence="2 3" key="1">
    <citation type="submission" date="2023-03" db="EMBL/GenBank/DDBJ databases">
        <title>Bacillus Genome Sequencing.</title>
        <authorList>
            <person name="Dunlap C."/>
        </authorList>
    </citation>
    <scope>NUCLEOTIDE SEQUENCE [LARGE SCALE GENOMIC DNA]</scope>
    <source>
        <strain evidence="2 3">NRS-1717</strain>
    </source>
</reference>
<dbReference type="InterPro" id="IPR002826">
    <property type="entry name" value="MptE-like"/>
</dbReference>
<dbReference type="EMBL" id="JARTFS010000013">
    <property type="protein sequence ID" value="MED4402761.1"/>
    <property type="molecule type" value="Genomic_DNA"/>
</dbReference>
<evidence type="ECO:0000313" key="3">
    <source>
        <dbReference type="Proteomes" id="UP001342826"/>
    </source>
</evidence>
<accession>A0ABU6P3M7</accession>
<dbReference type="Pfam" id="PF01973">
    <property type="entry name" value="MptE-like"/>
    <property type="match status" value="1"/>
</dbReference>
<keyword evidence="3" id="KW-1185">Reference proteome</keyword>
<evidence type="ECO:0000313" key="2">
    <source>
        <dbReference type="EMBL" id="MED4402761.1"/>
    </source>
</evidence>
<dbReference type="Proteomes" id="UP001342826">
    <property type="component" value="Unassembled WGS sequence"/>
</dbReference>
<dbReference type="PANTHER" id="PTHR41786">
    <property type="entry name" value="MOTILITY ACCESSORY FACTOR MAF"/>
    <property type="match status" value="1"/>
</dbReference>
<sequence>MFIDRNIEILQKNEIHWIGSLTSSSITHKFISSENSRVEYFEDVNGNIYKTEDFYDRSYEINSLKREIIFVIGINSIYELKELYKKMNNESCLIVIEPNLSFFNHVLHDKNLDIFQNQNIIIFSDHIEQLNNFIRGFFSRYSSIALAKNINFYQTDYYRKYELETVKNIISIIREVVRNVILSVGNSIEDGLDGLKNNLENLEWLQKSKDAAQLKNKFKGKPAIVVSAGPSLNKNIRELKRAKHQAIIIAVDTIVNRLLTEDIIPDFVCSVERIQEVYEHFYKGKNIPEDVTLVGPPLLDSRIFKEFHGDIILPMRNGVAEYNWFQNFLKLENDSSIEMGSSCAHVAFGLAMHLGASPIVLVGQDLAYGSTEEETHATGTVYDSEVENEEEALFEDYEIEGYYGGTVKSTYIWVYFKQWFEAQISNHQLFVINATEGGAKINSTVQKSLNETIDTYCLKEIDSVKAVVRDICTYNLDIKGIKETLSKELNYFSTFKEKCEKQLGNLKNLKITYSSTMKKLTIAVEELQKTNIVMKEILQHDLLRHNLQSIVVKTLWDINNIEQVINAKNLIENKEIQLKMLITTIVCVEKIEDYIKEALQNYI</sequence>
<dbReference type="PANTHER" id="PTHR41786:SF1">
    <property type="entry name" value="6-HYDROXYMETHYLPTERIN DIPHOSPHOKINASE MPTE-LIKE DOMAIN-CONTAINING PROTEIN"/>
    <property type="match status" value="1"/>
</dbReference>
<feature type="domain" description="6-hydroxymethylpterin diphosphokinase MptE-like" evidence="1">
    <location>
        <begin position="196"/>
        <end position="369"/>
    </location>
</feature>
<gene>
    <name evidence="2" type="ORF">P9271_15760</name>
</gene>
<name>A0ABU6P3M7_9BACI</name>
<evidence type="ECO:0000259" key="1">
    <source>
        <dbReference type="Pfam" id="PF01973"/>
    </source>
</evidence>
<protein>
    <submittedName>
        <fullName evidence="2">DUF115 domain-containing protein</fullName>
    </submittedName>
</protein>
<dbReference type="RefSeq" id="WP_328015539.1">
    <property type="nucleotide sequence ID" value="NZ_JARTFS010000013.1"/>
</dbReference>